<organism evidence="2 3">
    <name type="scientific">Selenihalanaerobacter shriftii</name>
    <dbReference type="NCBI Taxonomy" id="142842"/>
    <lineage>
        <taxon>Bacteria</taxon>
        <taxon>Bacillati</taxon>
        <taxon>Bacillota</taxon>
        <taxon>Clostridia</taxon>
        <taxon>Halanaerobiales</taxon>
        <taxon>Halobacteroidaceae</taxon>
        <taxon>Selenihalanaerobacter</taxon>
    </lineage>
</organism>
<dbReference type="OrthoDB" id="9803968at2"/>
<feature type="domain" description="AMP-dependent synthetase/ligase" evidence="1">
    <location>
        <begin position="11"/>
        <end position="73"/>
    </location>
</feature>
<keyword evidence="3" id="KW-1185">Reference proteome</keyword>
<dbReference type="SUPFAM" id="SSF56801">
    <property type="entry name" value="Acetyl-CoA synthetase-like"/>
    <property type="match status" value="1"/>
</dbReference>
<dbReference type="Pfam" id="PF00501">
    <property type="entry name" value="AMP-binding"/>
    <property type="match status" value="1"/>
</dbReference>
<name>A0A1T4L926_9FIRM</name>
<dbReference type="Gene3D" id="3.40.50.980">
    <property type="match status" value="1"/>
</dbReference>
<reference evidence="3" key="1">
    <citation type="submission" date="2017-02" db="EMBL/GenBank/DDBJ databases">
        <authorList>
            <person name="Varghese N."/>
            <person name="Submissions S."/>
        </authorList>
    </citation>
    <scope>NUCLEOTIDE SEQUENCE [LARGE SCALE GENOMIC DNA]</scope>
    <source>
        <strain evidence="3">ATCC BAA-73</strain>
    </source>
</reference>
<evidence type="ECO:0000313" key="2">
    <source>
        <dbReference type="EMBL" id="SJZ51255.1"/>
    </source>
</evidence>
<accession>A0A1T4L926</accession>
<evidence type="ECO:0000313" key="3">
    <source>
        <dbReference type="Proteomes" id="UP000190625"/>
    </source>
</evidence>
<dbReference type="EMBL" id="FUWM01000008">
    <property type="protein sequence ID" value="SJZ51255.1"/>
    <property type="molecule type" value="Genomic_DNA"/>
</dbReference>
<gene>
    <name evidence="2" type="ORF">SAMN02745118_01048</name>
</gene>
<dbReference type="InterPro" id="IPR000873">
    <property type="entry name" value="AMP-dep_synth/lig_dom"/>
</dbReference>
<dbReference type="Proteomes" id="UP000190625">
    <property type="component" value="Unassembled WGS sequence"/>
</dbReference>
<dbReference type="RefSeq" id="WP_078809545.1">
    <property type="nucleotide sequence ID" value="NZ_FUWM01000008.1"/>
</dbReference>
<proteinExistence type="predicted"/>
<evidence type="ECO:0000259" key="1">
    <source>
        <dbReference type="Pfam" id="PF00501"/>
    </source>
</evidence>
<sequence length="75" mass="8418">MVIGKVLNKIAKDKREKIVASFQDQEITYYELEVKSNQLANGLIDLGINVENMVSILLPNSIEFLISYFGVIKSA</sequence>
<protein>
    <submittedName>
        <fullName evidence="2">AMP-binding enzyme</fullName>
    </submittedName>
</protein>
<dbReference type="STRING" id="142842.SAMN02745118_01048"/>
<dbReference type="AlphaFoldDB" id="A0A1T4L926"/>